<proteinExistence type="inferred from homology"/>
<evidence type="ECO:0000256" key="8">
    <source>
        <dbReference type="ARBA" id="ARBA00023288"/>
    </source>
</evidence>
<dbReference type="GO" id="GO:0007186">
    <property type="term" value="P:G protein-coupled receptor signaling pathway"/>
    <property type="evidence" value="ECO:0007669"/>
    <property type="project" value="InterPro"/>
</dbReference>
<organism evidence="12 13">
    <name type="scientific">Panagrolaimus davidi</name>
    <dbReference type="NCBI Taxonomy" id="227884"/>
    <lineage>
        <taxon>Eukaryota</taxon>
        <taxon>Metazoa</taxon>
        <taxon>Ecdysozoa</taxon>
        <taxon>Nematoda</taxon>
        <taxon>Chromadorea</taxon>
        <taxon>Rhabditida</taxon>
        <taxon>Tylenchina</taxon>
        <taxon>Panagrolaimomorpha</taxon>
        <taxon>Panagrolaimoidea</taxon>
        <taxon>Panagrolaimidae</taxon>
        <taxon>Panagrolaimus</taxon>
    </lineage>
</organism>
<name>A0A914QW37_9BILA</name>
<keyword evidence="9" id="KW-0636">Prenylation</keyword>
<dbReference type="GO" id="GO:0005834">
    <property type="term" value="C:heterotrimeric G-protein complex"/>
    <property type="evidence" value="ECO:0007669"/>
    <property type="project" value="InterPro"/>
</dbReference>
<evidence type="ECO:0000256" key="2">
    <source>
        <dbReference type="ARBA" id="ARBA00007431"/>
    </source>
</evidence>
<dbReference type="InterPro" id="IPR001770">
    <property type="entry name" value="G-protein_gamma"/>
</dbReference>
<comment type="subunit">
    <text evidence="10">G proteins are composed of 3 units, alpha, beta and gamma. Interacts with gpb-1 and gpb-2.</text>
</comment>
<dbReference type="SMART" id="SM00224">
    <property type="entry name" value="GGL"/>
    <property type="match status" value="1"/>
</dbReference>
<evidence type="ECO:0000256" key="3">
    <source>
        <dbReference type="ARBA" id="ARBA00016111"/>
    </source>
</evidence>
<evidence type="ECO:0000313" key="12">
    <source>
        <dbReference type="Proteomes" id="UP000887578"/>
    </source>
</evidence>
<reference evidence="13" key="1">
    <citation type="submission" date="2022-11" db="UniProtKB">
        <authorList>
            <consortium name="WormBaseParasite"/>
        </authorList>
    </citation>
    <scope>IDENTIFICATION</scope>
</reference>
<dbReference type="WBParaSite" id="PDA_v2.g3286.t1">
    <property type="protein sequence ID" value="PDA_v2.g3286.t1"/>
    <property type="gene ID" value="PDA_v2.g3286"/>
</dbReference>
<sequence>MSGGDVHSIQQARKAVEQLKHEKHIRRTNVSACSQDLIRYVQDYQKDDYLISGFASDKMNPYRPKNNFQCLLF</sequence>
<dbReference type="InterPro" id="IPR036284">
    <property type="entry name" value="GGL_sf"/>
</dbReference>
<keyword evidence="6" id="KW-0472">Membrane</keyword>
<evidence type="ECO:0000256" key="5">
    <source>
        <dbReference type="ARBA" id="ARBA00022481"/>
    </source>
</evidence>
<evidence type="ECO:0000256" key="4">
    <source>
        <dbReference type="ARBA" id="ARBA00022475"/>
    </source>
</evidence>
<comment type="similarity">
    <text evidence="2">Belongs to the G protein gamma family.</text>
</comment>
<protein>
    <recommendedName>
        <fullName evidence="3">Guanine nucleotide-binding protein subunit gamma</fullName>
    </recommendedName>
</protein>
<dbReference type="CDD" id="cd00068">
    <property type="entry name" value="GGL"/>
    <property type="match status" value="1"/>
</dbReference>
<dbReference type="FunFam" id="4.10.260.10:FF:000001">
    <property type="entry name" value="Guanine nucleotide-binding protein subunit gamma"/>
    <property type="match status" value="1"/>
</dbReference>
<evidence type="ECO:0000259" key="11">
    <source>
        <dbReference type="PROSITE" id="PS50058"/>
    </source>
</evidence>
<dbReference type="Pfam" id="PF00631">
    <property type="entry name" value="G-gamma"/>
    <property type="match status" value="1"/>
</dbReference>
<keyword evidence="7" id="KW-0807">Transducer</keyword>
<dbReference type="PROSITE" id="PS50058">
    <property type="entry name" value="G_PROTEIN_GAMMA"/>
    <property type="match status" value="1"/>
</dbReference>
<dbReference type="AlphaFoldDB" id="A0A914QW37"/>
<evidence type="ECO:0000256" key="9">
    <source>
        <dbReference type="ARBA" id="ARBA00023289"/>
    </source>
</evidence>
<keyword evidence="8" id="KW-0449">Lipoprotein</keyword>
<keyword evidence="4" id="KW-1003">Cell membrane</keyword>
<feature type="domain" description="G protein gamma" evidence="11">
    <location>
        <begin position="5"/>
        <end position="73"/>
    </location>
</feature>
<dbReference type="Gene3D" id="4.10.260.10">
    <property type="entry name" value="Transducin (heterotrimeric G protein), gamma chain"/>
    <property type="match status" value="1"/>
</dbReference>
<accession>A0A914QW37</accession>
<evidence type="ECO:0000256" key="1">
    <source>
        <dbReference type="ARBA" id="ARBA00004342"/>
    </source>
</evidence>
<keyword evidence="12" id="KW-1185">Reference proteome</keyword>
<evidence type="ECO:0000256" key="10">
    <source>
        <dbReference type="ARBA" id="ARBA00062735"/>
    </source>
</evidence>
<dbReference type="InterPro" id="IPR015898">
    <property type="entry name" value="G-protein_gamma-like_dom"/>
</dbReference>
<dbReference type="SUPFAM" id="SSF48670">
    <property type="entry name" value="Transducin (heterotrimeric G protein), gamma chain"/>
    <property type="match status" value="1"/>
</dbReference>
<dbReference type="PANTHER" id="PTHR13809">
    <property type="entry name" value="GUANINE NUCLEOTIDE-BINDING PROTEIN GAMMA SUBUNIT"/>
    <property type="match status" value="1"/>
</dbReference>
<evidence type="ECO:0000256" key="6">
    <source>
        <dbReference type="ARBA" id="ARBA00023136"/>
    </source>
</evidence>
<keyword evidence="5" id="KW-0488">Methylation</keyword>
<evidence type="ECO:0000256" key="7">
    <source>
        <dbReference type="ARBA" id="ARBA00023224"/>
    </source>
</evidence>
<dbReference type="GO" id="GO:0031681">
    <property type="term" value="F:G-protein beta-subunit binding"/>
    <property type="evidence" value="ECO:0007669"/>
    <property type="project" value="InterPro"/>
</dbReference>
<comment type="subcellular location">
    <subcellularLocation>
        <location evidence="1">Cell membrane</location>
        <topology evidence="1">Lipid-anchor</topology>
        <orientation evidence="1">Cytoplasmic side</orientation>
    </subcellularLocation>
</comment>
<dbReference type="Proteomes" id="UP000887578">
    <property type="component" value="Unplaced"/>
</dbReference>
<evidence type="ECO:0000313" key="13">
    <source>
        <dbReference type="WBParaSite" id="PDA_v2.g3286.t1"/>
    </source>
</evidence>
<dbReference type="SMART" id="SM01224">
    <property type="entry name" value="G_gamma"/>
    <property type="match status" value="1"/>
</dbReference>